<feature type="region of interest" description="Disordered" evidence="1">
    <location>
        <begin position="39"/>
        <end position="100"/>
    </location>
</feature>
<name>K1L598_CECL9</name>
<accession>K1L598</accession>
<reference evidence="2 3" key="1">
    <citation type="journal article" date="2012" name="J. Bacteriol.">
        <title>Draft Genome Sequence of Cecembia lonarensis Strain LW9T, Isolated from Lonar Lake, a Haloalkaline Lake in India.</title>
        <authorList>
            <person name="Shivaji S."/>
            <person name="Ara S."/>
            <person name="Singh A."/>
            <person name="Pinnaka A.K."/>
        </authorList>
    </citation>
    <scope>NUCLEOTIDE SEQUENCE [LARGE SCALE GENOMIC DNA]</scope>
    <source>
        <strain evidence="2 3">LW9</strain>
    </source>
</reference>
<dbReference type="Proteomes" id="UP000004478">
    <property type="component" value="Unassembled WGS sequence"/>
</dbReference>
<feature type="compositionally biased region" description="Basic and acidic residues" evidence="1">
    <location>
        <begin position="40"/>
        <end position="72"/>
    </location>
</feature>
<feature type="region of interest" description="Disordered" evidence="1">
    <location>
        <begin position="115"/>
        <end position="135"/>
    </location>
</feature>
<comment type="caution">
    <text evidence="2">The sequence shown here is derived from an EMBL/GenBank/DDBJ whole genome shotgun (WGS) entry which is preliminary data.</text>
</comment>
<protein>
    <submittedName>
        <fullName evidence="2">Uncharacterized protein</fullName>
    </submittedName>
</protein>
<dbReference type="AlphaFoldDB" id="K1L598"/>
<proteinExistence type="predicted"/>
<gene>
    <name evidence="2" type="ORF">B879_04204</name>
</gene>
<evidence type="ECO:0000256" key="1">
    <source>
        <dbReference type="SAM" id="MobiDB-lite"/>
    </source>
</evidence>
<dbReference type="EMBL" id="AMGM01000223">
    <property type="protein sequence ID" value="EKB47202.1"/>
    <property type="molecule type" value="Genomic_DNA"/>
</dbReference>
<organism evidence="2 3">
    <name type="scientific">Cecembia lonarensis (strain CCUG 58316 / KCTC 22772 / LW9)</name>
    <dbReference type="NCBI Taxonomy" id="1225176"/>
    <lineage>
        <taxon>Bacteria</taxon>
        <taxon>Pseudomonadati</taxon>
        <taxon>Bacteroidota</taxon>
        <taxon>Cytophagia</taxon>
        <taxon>Cytophagales</taxon>
        <taxon>Cyclobacteriaceae</taxon>
        <taxon>Cecembia</taxon>
    </lineage>
</organism>
<evidence type="ECO:0000313" key="2">
    <source>
        <dbReference type="EMBL" id="EKB47202.1"/>
    </source>
</evidence>
<sequence length="135" mass="13922">MSPEVVDTVQAAKAPGTLPGCAVGMPVAGLGGTAAFAEIQRQDHDQQDEGDRQSVERHGKQGRDRGCLHHVLDEDDGQSNQRNNGNRAGHEGQDALGCGGRGSGVHPLKLPCSGREAISGCGSGTGRGYARDVVP</sequence>
<keyword evidence="3" id="KW-1185">Reference proteome</keyword>
<evidence type="ECO:0000313" key="3">
    <source>
        <dbReference type="Proteomes" id="UP000004478"/>
    </source>
</evidence>